<keyword evidence="1" id="KW-0812">Transmembrane</keyword>
<dbReference type="Proteomes" id="UP000048908">
    <property type="component" value="Unassembled WGS sequence"/>
</dbReference>
<dbReference type="STRING" id="282197.SAMN04488517_101199"/>
<gene>
    <name evidence="2" type="ORF">JAN5088_00218</name>
</gene>
<name>A0A0M6XJT4_9RHOB</name>
<feature type="transmembrane region" description="Helical" evidence="1">
    <location>
        <begin position="44"/>
        <end position="74"/>
    </location>
</feature>
<dbReference type="RefSeq" id="WP_055680946.1">
    <property type="nucleotide sequence ID" value="NZ_CANMUL010000003.1"/>
</dbReference>
<accession>A0A0M6XJT4</accession>
<evidence type="ECO:0000256" key="1">
    <source>
        <dbReference type="SAM" id="Phobius"/>
    </source>
</evidence>
<evidence type="ECO:0000313" key="2">
    <source>
        <dbReference type="EMBL" id="CTQ31460.1"/>
    </source>
</evidence>
<keyword evidence="1" id="KW-1133">Transmembrane helix</keyword>
<proteinExistence type="predicted"/>
<dbReference type="AlphaFoldDB" id="A0A0M6XJT4"/>
<keyword evidence="1" id="KW-0472">Membrane</keyword>
<organism evidence="2 3">
    <name type="scientific">Jannaschia rubra</name>
    <dbReference type="NCBI Taxonomy" id="282197"/>
    <lineage>
        <taxon>Bacteria</taxon>
        <taxon>Pseudomonadati</taxon>
        <taxon>Pseudomonadota</taxon>
        <taxon>Alphaproteobacteria</taxon>
        <taxon>Rhodobacterales</taxon>
        <taxon>Roseobacteraceae</taxon>
        <taxon>Jannaschia</taxon>
    </lineage>
</organism>
<protein>
    <recommendedName>
        <fullName evidence="4">Holin-X, holin superfamily III</fullName>
    </recommendedName>
</protein>
<dbReference type="InterPro" id="IPR009937">
    <property type="entry name" value="Phage_holin_3_6"/>
</dbReference>
<reference evidence="2 3" key="1">
    <citation type="submission" date="2015-07" db="EMBL/GenBank/DDBJ databases">
        <authorList>
            <person name="Noorani M."/>
        </authorList>
    </citation>
    <scope>NUCLEOTIDE SEQUENCE [LARGE SCALE GENOMIC DNA]</scope>
    <source>
        <strain evidence="2 3">CECT 5088</strain>
    </source>
</reference>
<feature type="transmembrane region" description="Helical" evidence="1">
    <location>
        <begin position="80"/>
        <end position="100"/>
    </location>
</feature>
<keyword evidence="3" id="KW-1185">Reference proteome</keyword>
<evidence type="ECO:0008006" key="4">
    <source>
        <dbReference type="Google" id="ProtNLM"/>
    </source>
</evidence>
<dbReference type="OrthoDB" id="7865288at2"/>
<evidence type="ECO:0000313" key="3">
    <source>
        <dbReference type="Proteomes" id="UP000048908"/>
    </source>
</evidence>
<dbReference type="EMBL" id="CXPG01000009">
    <property type="protein sequence ID" value="CTQ31460.1"/>
    <property type="molecule type" value="Genomic_DNA"/>
</dbReference>
<dbReference type="Pfam" id="PF07332">
    <property type="entry name" value="Phage_holin_3_6"/>
    <property type="match status" value="1"/>
</dbReference>
<sequence length="131" mass="13403">MNDRVPPPKGPTGLIADILGHVAGLVRKEVDLARAEMSENINRAAVAVGLLVGALVIALVALNVLAAALVAAIAELGLDAGWAALIVGGLLAIVAFAMVAKGLNDLKLSSLAPTRTVKNVKRDARTVKENV</sequence>